<dbReference type="EMBL" id="JAHUTI010000469">
    <property type="protein sequence ID" value="MED6232119.1"/>
    <property type="molecule type" value="Genomic_DNA"/>
</dbReference>
<keyword evidence="2" id="KW-1185">Reference proteome</keyword>
<sequence>MSLQSLKGCAGTHNLERTRHKQRSHSCTDNLITFVSMQHGFNGVMPSQHNENQIDQKRNLNENVFSIYFVMETCLQKQTSCLRKVMPWRIRSQRHLCLVFCVCQSKYFRAVQPTGAS</sequence>
<organism evidence="1 2">
    <name type="scientific">Ataeniobius toweri</name>
    <dbReference type="NCBI Taxonomy" id="208326"/>
    <lineage>
        <taxon>Eukaryota</taxon>
        <taxon>Metazoa</taxon>
        <taxon>Chordata</taxon>
        <taxon>Craniata</taxon>
        <taxon>Vertebrata</taxon>
        <taxon>Euteleostomi</taxon>
        <taxon>Actinopterygii</taxon>
        <taxon>Neopterygii</taxon>
        <taxon>Teleostei</taxon>
        <taxon>Neoteleostei</taxon>
        <taxon>Acanthomorphata</taxon>
        <taxon>Ovalentaria</taxon>
        <taxon>Atherinomorphae</taxon>
        <taxon>Cyprinodontiformes</taxon>
        <taxon>Goodeidae</taxon>
        <taxon>Ataeniobius</taxon>
    </lineage>
</organism>
<gene>
    <name evidence="1" type="ORF">ATANTOWER_021739</name>
</gene>
<evidence type="ECO:0000313" key="2">
    <source>
        <dbReference type="Proteomes" id="UP001345963"/>
    </source>
</evidence>
<proteinExistence type="predicted"/>
<accession>A0ABU7A337</accession>
<dbReference type="Proteomes" id="UP001345963">
    <property type="component" value="Unassembled WGS sequence"/>
</dbReference>
<reference evidence="1 2" key="1">
    <citation type="submission" date="2021-07" db="EMBL/GenBank/DDBJ databases">
        <authorList>
            <person name="Palmer J.M."/>
        </authorList>
    </citation>
    <scope>NUCLEOTIDE SEQUENCE [LARGE SCALE GENOMIC DNA]</scope>
    <source>
        <strain evidence="1 2">AT_MEX2019</strain>
        <tissue evidence="1">Muscle</tissue>
    </source>
</reference>
<comment type="caution">
    <text evidence="1">The sequence shown here is derived from an EMBL/GenBank/DDBJ whole genome shotgun (WGS) entry which is preliminary data.</text>
</comment>
<name>A0ABU7A337_9TELE</name>
<evidence type="ECO:0000313" key="1">
    <source>
        <dbReference type="EMBL" id="MED6232119.1"/>
    </source>
</evidence>
<protein>
    <submittedName>
        <fullName evidence="1">Uncharacterized protein</fullName>
    </submittedName>
</protein>